<protein>
    <recommendedName>
        <fullName evidence="7">Transcription initiation factor IIE subunit beta</fullName>
    </recommendedName>
</protein>
<dbReference type="InterPro" id="IPR003166">
    <property type="entry name" value="TFIIE_bsu_DNA-bd"/>
</dbReference>
<dbReference type="InterPro" id="IPR040501">
    <property type="entry name" value="TFA2_Winged_2"/>
</dbReference>
<comment type="function">
    <text evidence="6 7">Recruits TFIIH to the initiation complex and stimulates the RNA polymerase II C-terminal domain kinase and DNA-dependent ATPase activities of TFIIH. Both TFIIH and TFIIE are required for promoter clearance by RNA polymerase.</text>
</comment>
<dbReference type="Proteomes" id="UP000053477">
    <property type="component" value="Unassembled WGS sequence"/>
</dbReference>
<feature type="region of interest" description="Disordered" evidence="8">
    <location>
        <begin position="1"/>
        <end position="55"/>
    </location>
</feature>
<dbReference type="GO" id="GO:0003743">
    <property type="term" value="F:translation initiation factor activity"/>
    <property type="evidence" value="ECO:0007669"/>
    <property type="project" value="UniProtKB-KW"/>
</dbReference>
<dbReference type="PIRSF" id="PIRSF016398">
    <property type="entry name" value="TFIIE-beta"/>
    <property type="match status" value="1"/>
</dbReference>
<keyword evidence="3 7" id="KW-0238">DNA-binding</keyword>
<evidence type="ECO:0000313" key="10">
    <source>
        <dbReference type="EMBL" id="KLO17739.1"/>
    </source>
</evidence>
<keyword evidence="5 7" id="KW-0539">Nucleus</keyword>
<evidence type="ECO:0000259" key="9">
    <source>
        <dbReference type="PROSITE" id="PS51351"/>
    </source>
</evidence>
<evidence type="ECO:0000256" key="6">
    <source>
        <dbReference type="ARBA" id="ARBA00025581"/>
    </source>
</evidence>
<comment type="subcellular location">
    <subcellularLocation>
        <location evidence="1 7">Nucleus</location>
    </subcellularLocation>
</comment>
<keyword evidence="2 7" id="KW-0805">Transcription regulation</keyword>
<dbReference type="InterPro" id="IPR016656">
    <property type="entry name" value="TFIIE-bsu"/>
</dbReference>
<evidence type="ECO:0000256" key="7">
    <source>
        <dbReference type="PIRNR" id="PIRNR016398"/>
    </source>
</evidence>
<evidence type="ECO:0000256" key="1">
    <source>
        <dbReference type="ARBA" id="ARBA00004123"/>
    </source>
</evidence>
<dbReference type="GO" id="GO:0006367">
    <property type="term" value="P:transcription initiation at RNA polymerase II promoter"/>
    <property type="evidence" value="ECO:0007669"/>
    <property type="project" value="UniProtKB-UniRule"/>
</dbReference>
<dbReference type="GO" id="GO:0005673">
    <property type="term" value="C:transcription factor TFIIE complex"/>
    <property type="evidence" value="ECO:0007669"/>
    <property type="project" value="UniProtKB-UniRule"/>
</dbReference>
<dbReference type="AlphaFoldDB" id="A0A0H2S155"/>
<dbReference type="FunCoup" id="A0A0H2S155">
    <property type="interactions" value="430"/>
</dbReference>
<dbReference type="PANTHER" id="PTHR12716">
    <property type="entry name" value="TRANSCRIPTION INITIATION FACTOR IIE, BETA SUBUNIT"/>
    <property type="match status" value="1"/>
</dbReference>
<comment type="similarity">
    <text evidence="7">Belongs to the TFIIE beta subunit family.</text>
</comment>
<keyword evidence="11" id="KW-1185">Reference proteome</keyword>
<dbReference type="OrthoDB" id="3907302at2759"/>
<dbReference type="STRING" id="27342.A0A0H2S155"/>
<dbReference type="Pfam" id="PF02186">
    <property type="entry name" value="TFIIE_beta"/>
    <property type="match status" value="1"/>
</dbReference>
<dbReference type="Pfam" id="PF22254">
    <property type="entry name" value="TFA2_E-tether"/>
    <property type="match status" value="1"/>
</dbReference>
<dbReference type="GO" id="GO:0003677">
    <property type="term" value="F:DNA binding"/>
    <property type="evidence" value="ECO:0007669"/>
    <property type="project" value="UniProtKB-UniRule"/>
</dbReference>
<dbReference type="EMBL" id="KQ085901">
    <property type="protein sequence ID" value="KLO17739.1"/>
    <property type="molecule type" value="Genomic_DNA"/>
</dbReference>
<gene>
    <name evidence="10" type="ORF">SCHPADRAFT_900289</name>
</gene>
<comment type="subunit">
    <text evidence="7">Tetramer of two alpha and two beta chains.</text>
</comment>
<name>A0A0H2S155_9AGAM</name>
<evidence type="ECO:0000313" key="11">
    <source>
        <dbReference type="Proteomes" id="UP000053477"/>
    </source>
</evidence>
<evidence type="ECO:0000256" key="8">
    <source>
        <dbReference type="SAM" id="MobiDB-lite"/>
    </source>
</evidence>
<sequence length="280" mass="31196">MSGRDAAAFNSSIQRQEFSGFRASDKLASPPPTNGESSKKKRPKQNIVYSQPADTGTGVDINTQIVYAVDHLKKNGNPVRLEDLAIITGTPLLTNQALFDRFRAHDRVIHDPNTDLYSYKHDFNARSKATLLTDIQRHTKRGGGIAVRTLRESWKDAPSAIEELEAEGEVLVTRTQKDQAMRMVFWNEIKPIEGTGGMPVEKEFRDLWHSLKVPPDADILRSLASEGLQATNSEKLIPKAGVNKKKGKKLAPRYRPVRLTNVHLKGDIDLSKDYAPSSSK</sequence>
<evidence type="ECO:0000256" key="5">
    <source>
        <dbReference type="ARBA" id="ARBA00023242"/>
    </source>
</evidence>
<evidence type="ECO:0000256" key="2">
    <source>
        <dbReference type="ARBA" id="ARBA00023015"/>
    </source>
</evidence>
<organism evidence="10 11">
    <name type="scientific">Schizopora paradoxa</name>
    <dbReference type="NCBI Taxonomy" id="27342"/>
    <lineage>
        <taxon>Eukaryota</taxon>
        <taxon>Fungi</taxon>
        <taxon>Dikarya</taxon>
        <taxon>Basidiomycota</taxon>
        <taxon>Agaricomycotina</taxon>
        <taxon>Agaricomycetes</taxon>
        <taxon>Hymenochaetales</taxon>
        <taxon>Schizoporaceae</taxon>
        <taxon>Schizopora</taxon>
    </lineage>
</organism>
<feature type="domain" description="TFIIE beta" evidence="9">
    <location>
        <begin position="49"/>
        <end position="126"/>
    </location>
</feature>
<keyword evidence="10" id="KW-0648">Protein biosynthesis</keyword>
<dbReference type="PANTHER" id="PTHR12716:SF8">
    <property type="entry name" value="TRANSCRIPTION INITIATION FACTOR IIE SUBUNIT BETA"/>
    <property type="match status" value="1"/>
</dbReference>
<keyword evidence="10" id="KW-0396">Initiation factor</keyword>
<evidence type="ECO:0000256" key="4">
    <source>
        <dbReference type="ARBA" id="ARBA00023163"/>
    </source>
</evidence>
<accession>A0A0H2S155</accession>
<dbReference type="PROSITE" id="PS51351">
    <property type="entry name" value="TFIIE_BETA_C"/>
    <property type="match status" value="1"/>
</dbReference>
<proteinExistence type="inferred from homology"/>
<keyword evidence="4 7" id="KW-0804">Transcription</keyword>
<evidence type="ECO:0000256" key="3">
    <source>
        <dbReference type="ARBA" id="ARBA00023125"/>
    </source>
</evidence>
<dbReference type="GO" id="GO:0001097">
    <property type="term" value="F:TFIIH-class transcription factor complex binding"/>
    <property type="evidence" value="ECO:0007669"/>
    <property type="project" value="TreeGrafter"/>
</dbReference>
<dbReference type="InParanoid" id="A0A0H2S155"/>
<dbReference type="Pfam" id="PF18121">
    <property type="entry name" value="TFA2_Winged_2"/>
    <property type="match status" value="1"/>
</dbReference>
<reference evidence="10 11" key="1">
    <citation type="submission" date="2015-04" db="EMBL/GenBank/DDBJ databases">
        <title>Complete genome sequence of Schizopora paradoxa KUC8140, a cosmopolitan wood degrader in East Asia.</title>
        <authorList>
            <consortium name="DOE Joint Genome Institute"/>
            <person name="Min B."/>
            <person name="Park H."/>
            <person name="Jang Y."/>
            <person name="Kim J.-J."/>
            <person name="Kim K.H."/>
            <person name="Pangilinan J."/>
            <person name="Lipzen A."/>
            <person name="Riley R."/>
            <person name="Grigoriev I.V."/>
            <person name="Spatafora J.W."/>
            <person name="Choi I.-G."/>
        </authorList>
    </citation>
    <scope>NUCLEOTIDE SEQUENCE [LARGE SCALE GENOMIC DNA]</scope>
    <source>
        <strain evidence="10 11">KUC8140</strain>
    </source>
</reference>
<dbReference type="InterPro" id="IPR054600">
    <property type="entry name" value="TFA2_E-tether"/>
</dbReference>